<dbReference type="GO" id="GO:0002437">
    <property type="term" value="P:inflammatory response to antigenic stimulus"/>
    <property type="evidence" value="ECO:0007669"/>
    <property type="project" value="TreeGrafter"/>
</dbReference>
<dbReference type="GO" id="GO:0019221">
    <property type="term" value="P:cytokine-mediated signaling pathway"/>
    <property type="evidence" value="ECO:0007669"/>
    <property type="project" value="TreeGrafter"/>
</dbReference>
<evidence type="ECO:0000256" key="5">
    <source>
        <dbReference type="RuleBase" id="RU003753"/>
    </source>
</evidence>
<keyword evidence="3 5" id="KW-0964">Secreted</keyword>
<dbReference type="InterPro" id="IPR000975">
    <property type="entry name" value="IL-1_fam"/>
</dbReference>
<dbReference type="GO" id="GO:0005149">
    <property type="term" value="F:interleukin-1 receptor binding"/>
    <property type="evidence" value="ECO:0007669"/>
    <property type="project" value="UniProtKB-UniRule"/>
</dbReference>
<protein>
    <recommendedName>
        <fullName evidence="5">Interleukin-1</fullName>
    </recommendedName>
</protein>
<proteinExistence type="inferred from homology"/>
<name>A0A7J7FDN4_DICBM</name>
<evidence type="ECO:0000256" key="3">
    <source>
        <dbReference type="ARBA" id="ARBA00022525"/>
    </source>
</evidence>
<feature type="transmembrane region" description="Helical" evidence="6">
    <location>
        <begin position="21"/>
        <end position="41"/>
    </location>
</feature>
<evidence type="ECO:0000256" key="1">
    <source>
        <dbReference type="ARBA" id="ARBA00004613"/>
    </source>
</evidence>
<evidence type="ECO:0000313" key="8">
    <source>
        <dbReference type="Proteomes" id="UP000551758"/>
    </source>
</evidence>
<dbReference type="InterPro" id="IPR003297">
    <property type="entry name" value="IL-1RA/IL-36"/>
</dbReference>
<dbReference type="InterPro" id="IPR008996">
    <property type="entry name" value="IL1/FGF"/>
</dbReference>
<dbReference type="AlphaFoldDB" id="A0A7J7FDN4"/>
<organism evidence="7 8">
    <name type="scientific">Diceros bicornis minor</name>
    <name type="common">South-central black rhinoceros</name>
    <dbReference type="NCBI Taxonomy" id="77932"/>
    <lineage>
        <taxon>Eukaryota</taxon>
        <taxon>Metazoa</taxon>
        <taxon>Chordata</taxon>
        <taxon>Craniata</taxon>
        <taxon>Vertebrata</taxon>
        <taxon>Euteleostomi</taxon>
        <taxon>Mammalia</taxon>
        <taxon>Eutheria</taxon>
        <taxon>Laurasiatheria</taxon>
        <taxon>Perissodactyla</taxon>
        <taxon>Rhinocerotidae</taxon>
        <taxon>Diceros</taxon>
    </lineage>
</organism>
<dbReference type="CDD" id="cd23300">
    <property type="entry name" value="beta-trefoil_IL36"/>
    <property type="match status" value="1"/>
</dbReference>
<evidence type="ECO:0000313" key="7">
    <source>
        <dbReference type="EMBL" id="KAF5926110.1"/>
    </source>
</evidence>
<evidence type="ECO:0000256" key="6">
    <source>
        <dbReference type="SAM" id="Phobius"/>
    </source>
</evidence>
<dbReference type="PRINTS" id="PR01360">
    <property type="entry name" value="INTRLEUKIN1X"/>
</dbReference>
<comment type="caution">
    <text evidence="7">The sequence shown here is derived from an EMBL/GenBank/DDBJ whole genome shotgun (WGS) entry which is preliminary data.</text>
</comment>
<dbReference type="GO" id="GO:0071222">
    <property type="term" value="P:cellular response to lipopolysaccharide"/>
    <property type="evidence" value="ECO:0007669"/>
    <property type="project" value="TreeGrafter"/>
</dbReference>
<comment type="similarity">
    <text evidence="2 5">Belongs to the IL-1 family.</text>
</comment>
<dbReference type="GO" id="GO:0005125">
    <property type="term" value="F:cytokine activity"/>
    <property type="evidence" value="ECO:0007669"/>
    <property type="project" value="UniProtKB-UniRule"/>
</dbReference>
<keyword evidence="6" id="KW-0472">Membrane</keyword>
<reference evidence="7 8" key="1">
    <citation type="journal article" date="2020" name="Mol. Biol. Evol.">
        <title>Interspecific Gene Flow and the Evolution of Specialization in Black and White Rhinoceros.</title>
        <authorList>
            <person name="Moodley Y."/>
            <person name="Westbury M.V."/>
            <person name="Russo I.M."/>
            <person name="Gopalakrishnan S."/>
            <person name="Rakotoarivelo A."/>
            <person name="Olsen R.A."/>
            <person name="Prost S."/>
            <person name="Tunstall T."/>
            <person name="Ryder O.A."/>
            <person name="Dalen L."/>
            <person name="Bruford M.W."/>
        </authorList>
    </citation>
    <scope>NUCLEOTIDE SEQUENCE [LARGE SCALE GENOMIC DNA]</scope>
    <source>
        <strain evidence="7">SBR-YM</strain>
        <tissue evidence="7">Skin</tissue>
    </source>
</reference>
<dbReference type="SMART" id="SM00125">
    <property type="entry name" value="IL1"/>
    <property type="match status" value="1"/>
</dbReference>
<keyword evidence="6" id="KW-0812">Transmembrane</keyword>
<dbReference type="PANTHER" id="PTHR10078:SF25">
    <property type="entry name" value="INTERLEUKIN-36 ALPHA"/>
    <property type="match status" value="1"/>
</dbReference>
<accession>A0A7J7FDN4</accession>
<dbReference type="GO" id="GO:0010628">
    <property type="term" value="P:positive regulation of gene expression"/>
    <property type="evidence" value="ECO:0007669"/>
    <property type="project" value="TreeGrafter"/>
</dbReference>
<dbReference type="GO" id="GO:0005615">
    <property type="term" value="C:extracellular space"/>
    <property type="evidence" value="ECO:0007669"/>
    <property type="project" value="InterPro"/>
</dbReference>
<dbReference type="EMBL" id="JACDTQ010000773">
    <property type="protein sequence ID" value="KAF5926110.1"/>
    <property type="molecule type" value="Genomic_DNA"/>
</dbReference>
<dbReference type="Gene3D" id="2.80.10.50">
    <property type="match status" value="1"/>
</dbReference>
<dbReference type="SUPFAM" id="SSF50353">
    <property type="entry name" value="Cytokine"/>
    <property type="match status" value="1"/>
</dbReference>
<comment type="subcellular location">
    <subcellularLocation>
        <location evidence="1 5">Secreted</location>
    </subcellularLocation>
</comment>
<dbReference type="PANTHER" id="PTHR10078">
    <property type="entry name" value="INTERLEUKIN-1 FAMILY MEMBER"/>
    <property type="match status" value="1"/>
</dbReference>
<evidence type="ECO:0000256" key="4">
    <source>
        <dbReference type="ARBA" id="ARBA00034096"/>
    </source>
</evidence>
<gene>
    <name evidence="7" type="ORF">HPG69_011236</name>
</gene>
<dbReference type="PRINTS" id="PR00264">
    <property type="entry name" value="INTERLEUKIN1"/>
</dbReference>
<keyword evidence="6" id="KW-1133">Transmembrane helix</keyword>
<dbReference type="Pfam" id="PF00340">
    <property type="entry name" value="IL1"/>
    <property type="match status" value="1"/>
</dbReference>
<sequence>MQRGKDPHERAKNAKGYILCPYPYICILTFSTGLSVIRPIVGNIQDNNHLVWVLQGQTLISVPGKHGKVPVTIALTPCKHPEALEKDRGNPVYLGLKEPQFCLLCTKVEDQPTLKLTEQNIMDLYNQAEPVKPFLFYHNQSGTTSTFESVAFPGWFIAVCSKGDCSLILTQELGQTYTTDFKFTVLA</sequence>
<dbReference type="Proteomes" id="UP000551758">
    <property type="component" value="Unassembled WGS sequence"/>
</dbReference>
<evidence type="ECO:0000256" key="2">
    <source>
        <dbReference type="ARBA" id="ARBA00010448"/>
    </source>
</evidence>
<dbReference type="FunFam" id="2.80.10.50:FF:000013">
    <property type="entry name" value="Interleukin-1"/>
    <property type="match status" value="1"/>
</dbReference>
<comment type="function">
    <text evidence="4">Anti-inflammatory antagonist of interleukin-1 family of proinflammatory cytokines such as interleukin-1beta/IL1B and interleukin-1alpha/IL1A. Protects from immune dysregulation and uncontrolled systemic inflammation triggered by IL1 for a range of innate stimulatory agents such as pathogens.</text>
</comment>
<keyword evidence="8" id="KW-1185">Reference proteome</keyword>